<sequence length="56" mass="6501">MRYRLLNAGQDDAVKLRVWYSRLNRLDLFVDGTYLISTNAEITSGGYYKTLMPKGR</sequence>
<keyword evidence="2" id="KW-1185">Reference proteome</keyword>
<organism evidence="1 2">
    <name type="scientific">Dreissena polymorpha</name>
    <name type="common">Zebra mussel</name>
    <name type="synonym">Mytilus polymorpha</name>
    <dbReference type="NCBI Taxonomy" id="45954"/>
    <lineage>
        <taxon>Eukaryota</taxon>
        <taxon>Metazoa</taxon>
        <taxon>Spiralia</taxon>
        <taxon>Lophotrochozoa</taxon>
        <taxon>Mollusca</taxon>
        <taxon>Bivalvia</taxon>
        <taxon>Autobranchia</taxon>
        <taxon>Heteroconchia</taxon>
        <taxon>Euheterodonta</taxon>
        <taxon>Imparidentia</taxon>
        <taxon>Neoheterodontei</taxon>
        <taxon>Myida</taxon>
        <taxon>Dreissenoidea</taxon>
        <taxon>Dreissenidae</taxon>
        <taxon>Dreissena</taxon>
    </lineage>
</organism>
<dbReference type="Proteomes" id="UP000828390">
    <property type="component" value="Unassembled WGS sequence"/>
</dbReference>
<evidence type="ECO:0000313" key="2">
    <source>
        <dbReference type="Proteomes" id="UP000828390"/>
    </source>
</evidence>
<evidence type="ECO:0000313" key="1">
    <source>
        <dbReference type="EMBL" id="KAH3704514.1"/>
    </source>
</evidence>
<dbReference type="EMBL" id="JAIWYP010000015">
    <property type="protein sequence ID" value="KAH3704514.1"/>
    <property type="molecule type" value="Genomic_DNA"/>
</dbReference>
<accession>A0A9D3YTE4</accession>
<reference evidence="1" key="1">
    <citation type="journal article" date="2019" name="bioRxiv">
        <title>The Genome of the Zebra Mussel, Dreissena polymorpha: A Resource for Invasive Species Research.</title>
        <authorList>
            <person name="McCartney M.A."/>
            <person name="Auch B."/>
            <person name="Kono T."/>
            <person name="Mallez S."/>
            <person name="Zhang Y."/>
            <person name="Obille A."/>
            <person name="Becker A."/>
            <person name="Abrahante J.E."/>
            <person name="Garbe J."/>
            <person name="Badalamenti J.P."/>
            <person name="Herman A."/>
            <person name="Mangelson H."/>
            <person name="Liachko I."/>
            <person name="Sullivan S."/>
            <person name="Sone E.D."/>
            <person name="Koren S."/>
            <person name="Silverstein K.A.T."/>
            <person name="Beckman K.B."/>
            <person name="Gohl D.M."/>
        </authorList>
    </citation>
    <scope>NUCLEOTIDE SEQUENCE</scope>
    <source>
        <strain evidence="1">Duluth1</strain>
        <tissue evidence="1">Whole animal</tissue>
    </source>
</reference>
<comment type="caution">
    <text evidence="1">The sequence shown here is derived from an EMBL/GenBank/DDBJ whole genome shotgun (WGS) entry which is preliminary data.</text>
</comment>
<gene>
    <name evidence="1" type="ORF">DPMN_079570</name>
</gene>
<proteinExistence type="predicted"/>
<name>A0A9D3YTE4_DREPO</name>
<dbReference type="AlphaFoldDB" id="A0A9D3YTE4"/>
<reference evidence="1" key="2">
    <citation type="submission" date="2020-11" db="EMBL/GenBank/DDBJ databases">
        <authorList>
            <person name="McCartney M.A."/>
            <person name="Auch B."/>
            <person name="Kono T."/>
            <person name="Mallez S."/>
            <person name="Becker A."/>
            <person name="Gohl D.M."/>
            <person name="Silverstein K.A.T."/>
            <person name="Koren S."/>
            <person name="Bechman K.B."/>
            <person name="Herman A."/>
            <person name="Abrahante J.E."/>
            <person name="Garbe J."/>
        </authorList>
    </citation>
    <scope>NUCLEOTIDE SEQUENCE</scope>
    <source>
        <strain evidence="1">Duluth1</strain>
        <tissue evidence="1">Whole animal</tissue>
    </source>
</reference>
<protein>
    <submittedName>
        <fullName evidence="1">Uncharacterized protein</fullName>
    </submittedName>
</protein>